<evidence type="ECO:0000256" key="1">
    <source>
        <dbReference type="SAM" id="MobiDB-lite"/>
    </source>
</evidence>
<accession>A0A453GR88</accession>
<proteinExistence type="predicted"/>
<reference evidence="3" key="5">
    <citation type="journal article" date="2021" name="G3 (Bethesda)">
        <title>Aegilops tauschii genome assembly Aet v5.0 features greater sequence contiguity and improved annotation.</title>
        <authorList>
            <person name="Wang L."/>
            <person name="Zhu T."/>
            <person name="Rodriguez J.C."/>
            <person name="Deal K.R."/>
            <person name="Dubcovsky J."/>
            <person name="McGuire P.E."/>
            <person name="Lux T."/>
            <person name="Spannagl M."/>
            <person name="Mayer K.F.X."/>
            <person name="Baldrich P."/>
            <person name="Meyers B.C."/>
            <person name="Huo N."/>
            <person name="Gu Y.Q."/>
            <person name="Zhou H."/>
            <person name="Devos K.M."/>
            <person name="Bennetzen J.L."/>
            <person name="Unver T."/>
            <person name="Budak H."/>
            <person name="Gulick P.J."/>
            <person name="Galiba G."/>
            <person name="Kalapos B."/>
            <person name="Nelson D.R."/>
            <person name="Li P."/>
            <person name="You F.M."/>
            <person name="Luo M.C."/>
            <person name="Dvorak J."/>
        </authorList>
    </citation>
    <scope>NUCLEOTIDE SEQUENCE [LARGE SCALE GENOMIC DNA]</scope>
    <source>
        <strain evidence="3">cv. AL8/78</strain>
    </source>
</reference>
<reference evidence="3" key="3">
    <citation type="journal article" date="2017" name="Nature">
        <title>Genome sequence of the progenitor of the wheat D genome Aegilops tauschii.</title>
        <authorList>
            <person name="Luo M.C."/>
            <person name="Gu Y.Q."/>
            <person name="Puiu D."/>
            <person name="Wang H."/>
            <person name="Twardziok S.O."/>
            <person name="Deal K.R."/>
            <person name="Huo N."/>
            <person name="Zhu T."/>
            <person name="Wang L."/>
            <person name="Wang Y."/>
            <person name="McGuire P.E."/>
            <person name="Liu S."/>
            <person name="Long H."/>
            <person name="Ramasamy R.K."/>
            <person name="Rodriguez J.C."/>
            <person name="Van S.L."/>
            <person name="Yuan L."/>
            <person name="Wang Z."/>
            <person name="Xia Z."/>
            <person name="Xiao L."/>
            <person name="Anderson O.D."/>
            <person name="Ouyang S."/>
            <person name="Liang Y."/>
            <person name="Zimin A.V."/>
            <person name="Pertea G."/>
            <person name="Qi P."/>
            <person name="Bennetzen J.L."/>
            <person name="Dai X."/>
            <person name="Dawson M.W."/>
            <person name="Muller H.G."/>
            <person name="Kugler K."/>
            <person name="Rivarola-Duarte L."/>
            <person name="Spannagl M."/>
            <person name="Mayer K.F.X."/>
            <person name="Lu F.H."/>
            <person name="Bevan M.W."/>
            <person name="Leroy P."/>
            <person name="Li P."/>
            <person name="You F.M."/>
            <person name="Sun Q."/>
            <person name="Liu Z."/>
            <person name="Lyons E."/>
            <person name="Wicker T."/>
            <person name="Salzberg S.L."/>
            <person name="Devos K.M."/>
            <person name="Dvorak J."/>
        </authorList>
    </citation>
    <scope>NUCLEOTIDE SEQUENCE [LARGE SCALE GENOMIC DNA]</scope>
    <source>
        <strain evidence="3">cv. AL8/78</strain>
    </source>
</reference>
<dbReference type="Pfam" id="PF16413">
    <property type="entry name" value="Mlh1_C"/>
    <property type="match status" value="1"/>
</dbReference>
<evidence type="ECO:0000259" key="2">
    <source>
        <dbReference type="Pfam" id="PF16413"/>
    </source>
</evidence>
<dbReference type="AlphaFoldDB" id="A0A453GR88"/>
<keyword evidence="4" id="KW-1185">Reference proteome</keyword>
<feature type="region of interest" description="Disordered" evidence="1">
    <location>
        <begin position="1"/>
        <end position="49"/>
    </location>
</feature>
<evidence type="ECO:0000313" key="3">
    <source>
        <dbReference type="EnsemblPlants" id="AET3Gv21167200.9"/>
    </source>
</evidence>
<protein>
    <recommendedName>
        <fullName evidence="2">DNA mismatch repair protein Mlh1 C-terminal domain-containing protein</fullName>
    </recommendedName>
</protein>
<evidence type="ECO:0000313" key="4">
    <source>
        <dbReference type="Proteomes" id="UP000015105"/>
    </source>
</evidence>
<sequence length="213" mass="23800">MGTEVSTRTGEKSQKVPVSQMVRTDPRDPSGRLHTYWQGQSSNPEKKSDLVSVRNKLRSRRNPKDAGDSSSHHELLTEIDSNLHPGLFDIVKNCTYVGVANEVFALIQHNTLLYLVNVVTVSKELMYQQALCRFGNFNAIQLSEPAPLLESLTMALKDDEPMSDVNEKEKLEIAEITWDIEKECFRTAAAAIGNFYALHPPILPHPSGKGIQL</sequence>
<organism evidence="3 4">
    <name type="scientific">Aegilops tauschii subsp. strangulata</name>
    <name type="common">Goatgrass</name>
    <dbReference type="NCBI Taxonomy" id="200361"/>
    <lineage>
        <taxon>Eukaryota</taxon>
        <taxon>Viridiplantae</taxon>
        <taxon>Streptophyta</taxon>
        <taxon>Embryophyta</taxon>
        <taxon>Tracheophyta</taxon>
        <taxon>Spermatophyta</taxon>
        <taxon>Magnoliopsida</taxon>
        <taxon>Liliopsida</taxon>
        <taxon>Poales</taxon>
        <taxon>Poaceae</taxon>
        <taxon>BOP clade</taxon>
        <taxon>Pooideae</taxon>
        <taxon>Triticodae</taxon>
        <taxon>Triticeae</taxon>
        <taxon>Triticinae</taxon>
        <taxon>Aegilops</taxon>
    </lineage>
</organism>
<name>A0A453GR88_AEGTS</name>
<reference evidence="4" key="2">
    <citation type="journal article" date="2017" name="Nat. Plants">
        <title>The Aegilops tauschii genome reveals multiple impacts of transposons.</title>
        <authorList>
            <person name="Zhao G."/>
            <person name="Zou C."/>
            <person name="Li K."/>
            <person name="Wang K."/>
            <person name="Li T."/>
            <person name="Gao L."/>
            <person name="Zhang X."/>
            <person name="Wang H."/>
            <person name="Yang Z."/>
            <person name="Liu X."/>
            <person name="Jiang W."/>
            <person name="Mao L."/>
            <person name="Kong X."/>
            <person name="Jiao Y."/>
            <person name="Jia J."/>
        </authorList>
    </citation>
    <scope>NUCLEOTIDE SEQUENCE [LARGE SCALE GENOMIC DNA]</scope>
    <source>
        <strain evidence="4">cv. AL8/78</strain>
    </source>
</reference>
<dbReference type="Gramene" id="AET3Gv21167200.9">
    <property type="protein sequence ID" value="AET3Gv21167200.9"/>
    <property type="gene ID" value="AET3Gv21167200"/>
</dbReference>
<reference evidence="3" key="4">
    <citation type="submission" date="2019-03" db="UniProtKB">
        <authorList>
            <consortium name="EnsemblPlants"/>
        </authorList>
    </citation>
    <scope>IDENTIFICATION</scope>
</reference>
<feature type="domain" description="DNA mismatch repair protein Mlh1 C-terminal" evidence="2">
    <location>
        <begin position="70"/>
        <end position="168"/>
    </location>
</feature>
<dbReference type="Proteomes" id="UP000015105">
    <property type="component" value="Chromosome 3D"/>
</dbReference>
<reference evidence="4" key="1">
    <citation type="journal article" date="2014" name="Science">
        <title>Ancient hybridizations among the ancestral genomes of bread wheat.</title>
        <authorList>
            <consortium name="International Wheat Genome Sequencing Consortium,"/>
            <person name="Marcussen T."/>
            <person name="Sandve S.R."/>
            <person name="Heier L."/>
            <person name="Spannagl M."/>
            <person name="Pfeifer M."/>
            <person name="Jakobsen K.S."/>
            <person name="Wulff B.B."/>
            <person name="Steuernagel B."/>
            <person name="Mayer K.F."/>
            <person name="Olsen O.A."/>
        </authorList>
    </citation>
    <scope>NUCLEOTIDE SEQUENCE [LARGE SCALE GENOMIC DNA]</scope>
    <source>
        <strain evidence="4">cv. AL8/78</strain>
    </source>
</reference>
<dbReference type="InterPro" id="IPR032189">
    <property type="entry name" value="Mlh1_C"/>
</dbReference>
<dbReference type="EnsemblPlants" id="AET3Gv21167200.9">
    <property type="protein sequence ID" value="AET3Gv21167200.9"/>
    <property type="gene ID" value="AET3Gv21167200"/>
</dbReference>